<reference evidence="10" key="1">
    <citation type="submission" date="2022-11" db="EMBL/GenBank/DDBJ databases">
        <title>Chromosomal genome sequence assembly and mating type (MAT) locus characterization of the leprose asexual lichenized fungus Lepraria neglecta (Nyl.) Erichsen.</title>
        <authorList>
            <person name="Allen J.L."/>
            <person name="Pfeffer B."/>
        </authorList>
    </citation>
    <scope>NUCLEOTIDE SEQUENCE</scope>
    <source>
        <strain evidence="10">Allen 5258</strain>
    </source>
</reference>
<keyword evidence="11" id="KW-1185">Reference proteome</keyword>
<feature type="compositionally biased region" description="Acidic residues" evidence="8">
    <location>
        <begin position="139"/>
        <end position="154"/>
    </location>
</feature>
<dbReference type="GO" id="GO:0000077">
    <property type="term" value="P:DNA damage checkpoint signaling"/>
    <property type="evidence" value="ECO:0007669"/>
    <property type="project" value="TreeGrafter"/>
</dbReference>
<dbReference type="Gene3D" id="3.40.50.300">
    <property type="entry name" value="P-loop containing nucleotide triphosphate hydrolases"/>
    <property type="match status" value="1"/>
</dbReference>
<feature type="domain" description="Checkpoint protein RAD24-like helical bundle" evidence="9">
    <location>
        <begin position="545"/>
        <end position="648"/>
    </location>
</feature>
<dbReference type="GO" id="GO:0006281">
    <property type="term" value="P:DNA repair"/>
    <property type="evidence" value="ECO:0007669"/>
    <property type="project" value="InterPro"/>
</dbReference>
<dbReference type="GO" id="GO:0033314">
    <property type="term" value="P:mitotic DNA replication checkpoint signaling"/>
    <property type="evidence" value="ECO:0007669"/>
    <property type="project" value="TreeGrafter"/>
</dbReference>
<sequence length="900" mass="97764">MAPPPAKRQKRLVVLSSEDDEDSPLPAEEAREGKSTKDTEAKATSKQTNVNGTTERSLPSSSRTKPTRNTSKLKPSTVTLSSPDPSPEKPTGKSKLTAKPTAEKQPSKLISSFFGAANQSQQLNGQTQAKREKPRVETPEIEDEEEDLIEDDSPIEDVDELRGLQDTTKFVLDRRKAAFASTQNIPASKHAQKLPAGSQRFKIAGSATGKSKDIPNAVGAAPKVTDSKPWAERFAPSNLEELAVHKKKVADVRSWLENALQGRDLKRLLILRGPSGAGKTATISTLAKTMDLELSEWRNPVGSEYSSEGYLSMSAQFEEFLGRSAKFGVLSLGDNTGNEHTVSSPATTTNGEFTRRKIILLEEFPNTFLSTSSALRSFRSSILEYLAMNTPSMGALFSRQGLAENATPVVMIITETRLTTTTAASDSFTAHRLLGSEILIHPAVSIIDFNPVASTYLTKALDLVVQKEARQSGRRRIPGPSALKTLGEVGDVRSAIGSLEFLCLRGEDGDDWGGRVASRAKKGANASSTFTKMEKESLEMVTQRESSLGLFHAVGKVVYNKRDDFKPQAQGPDTDALPQPPDHLPEHVRPRISQVSVDQLIDETGTDTGTFVAALHENYVLSCEGSHFSDTLNGCLDALSDSDLLSSPRGGRFGSSSDFGGRSFQGASSDSLRQDEICFQLAVRGLLFALPDPVKRHPHPVAGKSGGKNDTYKMFYPTSARLSRQMEEIEGLIDGWRERLRAGVKPLGHAGRQFAATLQSKGPKPDSTRLAGQDTPDEPTRTSLNCTKSELLLERLPYITKIEQRNPASSHLSDLEKITQFHGIGAPNEEISDEENIDERAPATEWTTDRPADAKPGSLFSRTGVKGALEQGGKDANTPVLPVEDEVGKLYLSDDDIEDD</sequence>
<dbReference type="GO" id="GO:0003682">
    <property type="term" value="F:chromatin binding"/>
    <property type="evidence" value="ECO:0007669"/>
    <property type="project" value="TreeGrafter"/>
</dbReference>
<comment type="subcellular location">
    <subcellularLocation>
        <location evidence="1">Nucleus</location>
    </subcellularLocation>
</comment>
<evidence type="ECO:0000256" key="5">
    <source>
        <dbReference type="ARBA" id="ARBA00022840"/>
    </source>
</evidence>
<dbReference type="AlphaFoldDB" id="A0AAE0DEW5"/>
<accession>A0AAE0DEW5</accession>
<dbReference type="GO" id="GO:0005634">
    <property type="term" value="C:nucleus"/>
    <property type="evidence" value="ECO:0007669"/>
    <property type="project" value="UniProtKB-SubCell"/>
</dbReference>
<keyword evidence="7" id="KW-0131">Cell cycle</keyword>
<organism evidence="10 11">
    <name type="scientific">Lepraria neglecta</name>
    <dbReference type="NCBI Taxonomy" id="209136"/>
    <lineage>
        <taxon>Eukaryota</taxon>
        <taxon>Fungi</taxon>
        <taxon>Dikarya</taxon>
        <taxon>Ascomycota</taxon>
        <taxon>Pezizomycotina</taxon>
        <taxon>Lecanoromycetes</taxon>
        <taxon>OSLEUM clade</taxon>
        <taxon>Lecanoromycetidae</taxon>
        <taxon>Lecanorales</taxon>
        <taxon>Lecanorineae</taxon>
        <taxon>Stereocaulaceae</taxon>
        <taxon>Lepraria</taxon>
    </lineage>
</organism>
<dbReference type="PANTHER" id="PTHR12172">
    <property type="entry name" value="CELL CYCLE CHECKPOINT PROTEIN RAD17"/>
    <property type="match status" value="1"/>
</dbReference>
<evidence type="ECO:0000313" key="10">
    <source>
        <dbReference type="EMBL" id="KAK3167066.1"/>
    </source>
</evidence>
<comment type="caution">
    <text evidence="10">The sequence shown here is derived from an EMBL/GenBank/DDBJ whole genome shotgun (WGS) entry which is preliminary data.</text>
</comment>
<feature type="region of interest" description="Disordered" evidence="8">
    <location>
        <begin position="756"/>
        <end position="783"/>
    </location>
</feature>
<protein>
    <recommendedName>
        <fullName evidence="9">Checkpoint protein RAD24-like helical bundle domain-containing protein</fullName>
    </recommendedName>
</protein>
<dbReference type="EMBL" id="JASNWA010000011">
    <property type="protein sequence ID" value="KAK3167066.1"/>
    <property type="molecule type" value="Genomic_DNA"/>
</dbReference>
<evidence type="ECO:0000256" key="1">
    <source>
        <dbReference type="ARBA" id="ARBA00004123"/>
    </source>
</evidence>
<feature type="compositionally biased region" description="Polar residues" evidence="8">
    <location>
        <begin position="44"/>
        <end position="83"/>
    </location>
</feature>
<evidence type="ECO:0000256" key="8">
    <source>
        <dbReference type="SAM" id="MobiDB-lite"/>
    </source>
</evidence>
<feature type="region of interest" description="Disordered" evidence="8">
    <location>
        <begin position="1"/>
        <end position="154"/>
    </location>
</feature>
<evidence type="ECO:0000256" key="4">
    <source>
        <dbReference type="ARBA" id="ARBA00022763"/>
    </source>
</evidence>
<evidence type="ECO:0000256" key="6">
    <source>
        <dbReference type="ARBA" id="ARBA00023242"/>
    </source>
</evidence>
<dbReference type="InterPro" id="IPR057927">
    <property type="entry name" value="RAD24-like_helical"/>
</dbReference>
<feature type="compositionally biased region" description="Polar residues" evidence="8">
    <location>
        <begin position="117"/>
        <end position="128"/>
    </location>
</feature>
<comment type="similarity">
    <text evidence="2">Belongs to the rad17/RAD24 family.</text>
</comment>
<keyword evidence="3" id="KW-0547">Nucleotide-binding</keyword>
<dbReference type="InterPro" id="IPR027417">
    <property type="entry name" value="P-loop_NTPase"/>
</dbReference>
<dbReference type="GO" id="GO:0005524">
    <property type="term" value="F:ATP binding"/>
    <property type="evidence" value="ECO:0007669"/>
    <property type="project" value="UniProtKB-KW"/>
</dbReference>
<keyword evidence="5" id="KW-0067">ATP-binding</keyword>
<dbReference type="Pfam" id="PF25812">
    <property type="entry name" value="RAD24_helical"/>
    <property type="match status" value="1"/>
</dbReference>
<evidence type="ECO:0000259" key="9">
    <source>
        <dbReference type="Pfam" id="PF25812"/>
    </source>
</evidence>
<feature type="compositionally biased region" description="Basic and acidic residues" evidence="8">
    <location>
        <begin position="129"/>
        <end position="138"/>
    </location>
</feature>
<proteinExistence type="inferred from homology"/>
<feature type="compositionally biased region" description="Basic and acidic residues" evidence="8">
    <location>
        <begin position="28"/>
        <end position="43"/>
    </location>
</feature>
<gene>
    <name evidence="10" type="ORF">OEA41_010191</name>
</gene>
<dbReference type="InterPro" id="IPR004582">
    <property type="entry name" value="Checkpoint_prot_Rad17_Rad24"/>
</dbReference>
<dbReference type="GO" id="GO:0003689">
    <property type="term" value="F:DNA clamp loader activity"/>
    <property type="evidence" value="ECO:0007669"/>
    <property type="project" value="TreeGrafter"/>
</dbReference>
<dbReference type="Proteomes" id="UP001276659">
    <property type="component" value="Unassembled WGS sequence"/>
</dbReference>
<feature type="region of interest" description="Disordered" evidence="8">
    <location>
        <begin position="840"/>
        <end position="861"/>
    </location>
</feature>
<name>A0AAE0DEW5_9LECA</name>
<evidence type="ECO:0000256" key="7">
    <source>
        <dbReference type="ARBA" id="ARBA00023306"/>
    </source>
</evidence>
<evidence type="ECO:0000313" key="11">
    <source>
        <dbReference type="Proteomes" id="UP001276659"/>
    </source>
</evidence>
<keyword evidence="4" id="KW-0227">DNA damage</keyword>
<evidence type="ECO:0000256" key="3">
    <source>
        <dbReference type="ARBA" id="ARBA00022741"/>
    </source>
</evidence>
<dbReference type="SUPFAM" id="SSF52540">
    <property type="entry name" value="P-loop containing nucleoside triphosphate hydrolases"/>
    <property type="match status" value="1"/>
</dbReference>
<dbReference type="Pfam" id="PF03215">
    <property type="entry name" value="Rad17"/>
    <property type="match status" value="1"/>
</dbReference>
<feature type="compositionally biased region" description="Basic and acidic residues" evidence="8">
    <location>
        <begin position="840"/>
        <end position="853"/>
    </location>
</feature>
<evidence type="ECO:0000256" key="2">
    <source>
        <dbReference type="ARBA" id="ARBA00006168"/>
    </source>
</evidence>
<dbReference type="PANTHER" id="PTHR12172:SF0">
    <property type="entry name" value="CELL CYCLE CHECKPOINT PROTEIN RAD17"/>
    <property type="match status" value="1"/>
</dbReference>
<keyword evidence="6" id="KW-0539">Nucleus</keyword>